<keyword evidence="1" id="KW-1133">Transmembrane helix</keyword>
<keyword evidence="5" id="KW-1185">Reference proteome</keyword>
<proteinExistence type="predicted"/>
<evidence type="ECO:0000313" key="4">
    <source>
        <dbReference type="EMBL" id="MCL6295925.1"/>
    </source>
</evidence>
<name>A0ABT0QG78_9FLAO</name>
<dbReference type="InterPro" id="IPR006860">
    <property type="entry name" value="FecR"/>
</dbReference>
<dbReference type="EMBL" id="JAMFLZ010000005">
    <property type="protein sequence ID" value="MCL6295925.1"/>
    <property type="molecule type" value="Genomic_DNA"/>
</dbReference>
<keyword evidence="1" id="KW-0472">Membrane</keyword>
<dbReference type="Gene3D" id="2.60.120.1440">
    <property type="match status" value="1"/>
</dbReference>
<evidence type="ECO:0000313" key="5">
    <source>
        <dbReference type="Proteomes" id="UP001165381"/>
    </source>
</evidence>
<reference evidence="4" key="1">
    <citation type="submission" date="2022-05" db="EMBL/GenBank/DDBJ databases">
        <authorList>
            <person name="Park J.-S."/>
        </authorList>
    </citation>
    <scope>NUCLEOTIDE SEQUENCE</scope>
    <source>
        <strain evidence="4">2012CJ34-3</strain>
    </source>
</reference>
<keyword evidence="1" id="KW-0812">Transmembrane</keyword>
<dbReference type="InterPro" id="IPR012373">
    <property type="entry name" value="Ferrdict_sens_TM"/>
</dbReference>
<evidence type="ECO:0000259" key="3">
    <source>
        <dbReference type="Pfam" id="PF16344"/>
    </source>
</evidence>
<accession>A0ABT0QG78</accession>
<dbReference type="Pfam" id="PF16344">
    <property type="entry name" value="FecR_C"/>
    <property type="match status" value="1"/>
</dbReference>
<dbReference type="Proteomes" id="UP001165381">
    <property type="component" value="Unassembled WGS sequence"/>
</dbReference>
<dbReference type="PANTHER" id="PTHR30273">
    <property type="entry name" value="PERIPLASMIC SIGNAL SENSOR AND SIGMA FACTOR ACTIVATOR FECR-RELATED"/>
    <property type="match status" value="1"/>
</dbReference>
<evidence type="ECO:0000256" key="1">
    <source>
        <dbReference type="SAM" id="Phobius"/>
    </source>
</evidence>
<protein>
    <submittedName>
        <fullName evidence="4">FecR family protein</fullName>
    </submittedName>
</protein>
<gene>
    <name evidence="4" type="ORF">M3P09_13020</name>
</gene>
<feature type="transmembrane region" description="Helical" evidence="1">
    <location>
        <begin position="97"/>
        <end position="116"/>
    </location>
</feature>
<feature type="domain" description="FecR protein" evidence="2">
    <location>
        <begin position="123"/>
        <end position="214"/>
    </location>
</feature>
<organism evidence="4 5">
    <name type="scientific">Jejuia spongiicola</name>
    <dbReference type="NCBI Taxonomy" id="2942207"/>
    <lineage>
        <taxon>Bacteria</taxon>
        <taxon>Pseudomonadati</taxon>
        <taxon>Bacteroidota</taxon>
        <taxon>Flavobacteriia</taxon>
        <taxon>Flavobacteriales</taxon>
        <taxon>Flavobacteriaceae</taxon>
        <taxon>Jejuia</taxon>
    </lineage>
</organism>
<feature type="domain" description="Protein FecR C-terminal" evidence="3">
    <location>
        <begin position="261"/>
        <end position="328"/>
    </location>
</feature>
<dbReference type="Pfam" id="PF04773">
    <property type="entry name" value="FecR"/>
    <property type="match status" value="1"/>
</dbReference>
<comment type="caution">
    <text evidence="4">The sequence shown here is derived from an EMBL/GenBank/DDBJ whole genome shotgun (WGS) entry which is preliminary data.</text>
</comment>
<sequence>MENRTYTKIEDLINDASFVNWVHKKQMADVDFWDNWLRENPSKKQLVFDARDILVGVKFNKSYVSEEKTLDAWEKFEQNVTNTNKVYKIPFYKNIKYQSIAATIVLLISISAFYLASKPTTVTHKTAYGEIIDITLPDRTKVKLNSNSSLSYNNDDVREVILEGEAFFNVEKKPATNAKFFVITEDLKVEVYGTSFNVNNRNTRTQVFLEEGNIALKLNNGIQKKMIPGDLVSYSYKADKIIEEKRILRPELQTSWKNGSLIFDRATLETAMSKIEDTYGITAVFEDDASKTVLITGAVPTQDLEICIKTIEKSAQVTIVNQDNKLYINKN</sequence>
<dbReference type="PANTHER" id="PTHR30273:SF2">
    <property type="entry name" value="PROTEIN FECR"/>
    <property type="match status" value="1"/>
</dbReference>
<dbReference type="PIRSF" id="PIRSF018266">
    <property type="entry name" value="FecR"/>
    <property type="match status" value="1"/>
</dbReference>
<dbReference type="RefSeq" id="WP_249973473.1">
    <property type="nucleotide sequence ID" value="NZ_JAMFLZ010000005.1"/>
</dbReference>
<dbReference type="Gene3D" id="3.55.50.30">
    <property type="match status" value="1"/>
</dbReference>
<evidence type="ECO:0000259" key="2">
    <source>
        <dbReference type="Pfam" id="PF04773"/>
    </source>
</evidence>
<dbReference type="InterPro" id="IPR032508">
    <property type="entry name" value="FecR_C"/>
</dbReference>